<gene>
    <name evidence="9" type="primary">thiE</name>
    <name evidence="13" type="ORF">EFBL_1521</name>
</gene>
<dbReference type="Gene3D" id="3.20.20.70">
    <property type="entry name" value="Aldolase class I"/>
    <property type="match status" value="1"/>
</dbReference>
<dbReference type="GO" id="GO:0009229">
    <property type="term" value="P:thiamine diphosphate biosynthetic process"/>
    <property type="evidence" value="ECO:0007669"/>
    <property type="project" value="UniProtKB-UniRule"/>
</dbReference>
<keyword evidence="14" id="KW-1185">Reference proteome</keyword>
<evidence type="ECO:0000256" key="9">
    <source>
        <dbReference type="HAMAP-Rule" id="MF_00097"/>
    </source>
</evidence>
<feature type="binding site" evidence="9">
    <location>
        <position position="138"/>
    </location>
    <ligand>
        <name>4-amino-2-methyl-5-(diphosphooxymethyl)pyrimidine</name>
        <dbReference type="ChEBI" id="CHEBI:57841"/>
    </ligand>
</feature>
<dbReference type="AlphaFoldDB" id="A0A292YL50"/>
<evidence type="ECO:0000256" key="11">
    <source>
        <dbReference type="RuleBase" id="RU004253"/>
    </source>
</evidence>
<dbReference type="SUPFAM" id="SSF51391">
    <property type="entry name" value="Thiamin phosphate synthase"/>
    <property type="match status" value="1"/>
</dbReference>
<keyword evidence="2 9" id="KW-0808">Transferase</keyword>
<evidence type="ECO:0000259" key="12">
    <source>
        <dbReference type="Pfam" id="PF02581"/>
    </source>
</evidence>
<comment type="caution">
    <text evidence="9">Lacks conserved residue(s) required for the propagation of feature annotation.</text>
</comment>
<dbReference type="InterPro" id="IPR013785">
    <property type="entry name" value="Aldolase_TIM"/>
</dbReference>
<comment type="caution">
    <text evidence="13">The sequence shown here is derived from an EMBL/GenBank/DDBJ whole genome shotgun (WGS) entry which is preliminary data.</text>
</comment>
<organism evidence="13 14">
    <name type="scientific">Effusibacillus lacus</name>
    <dbReference type="NCBI Taxonomy" id="1348429"/>
    <lineage>
        <taxon>Bacteria</taxon>
        <taxon>Bacillati</taxon>
        <taxon>Bacillota</taxon>
        <taxon>Bacilli</taxon>
        <taxon>Bacillales</taxon>
        <taxon>Alicyclobacillaceae</taxon>
        <taxon>Effusibacillus</taxon>
    </lineage>
</organism>
<dbReference type="PANTHER" id="PTHR20857">
    <property type="entry name" value="THIAMINE-PHOSPHATE PYROPHOSPHORYLASE"/>
    <property type="match status" value="1"/>
</dbReference>
<keyword evidence="3 9" id="KW-0479">Metal-binding</keyword>
<dbReference type="GO" id="GO:0009228">
    <property type="term" value="P:thiamine biosynthetic process"/>
    <property type="evidence" value="ECO:0007669"/>
    <property type="project" value="UniProtKB-KW"/>
</dbReference>
<comment type="catalytic activity">
    <reaction evidence="8 9 10">
        <text>2-[(2R,5Z)-2-carboxy-4-methylthiazol-5(2H)-ylidene]ethyl phosphate + 4-amino-2-methyl-5-(diphosphooxymethyl)pyrimidine + 2 H(+) = thiamine phosphate + CO2 + diphosphate</text>
        <dbReference type="Rhea" id="RHEA:47844"/>
        <dbReference type="ChEBI" id="CHEBI:15378"/>
        <dbReference type="ChEBI" id="CHEBI:16526"/>
        <dbReference type="ChEBI" id="CHEBI:33019"/>
        <dbReference type="ChEBI" id="CHEBI:37575"/>
        <dbReference type="ChEBI" id="CHEBI:57841"/>
        <dbReference type="ChEBI" id="CHEBI:62899"/>
        <dbReference type="EC" id="2.5.1.3"/>
    </reaction>
</comment>
<dbReference type="EMBL" id="BDUF01000033">
    <property type="protein sequence ID" value="GAX89896.1"/>
    <property type="molecule type" value="Genomic_DNA"/>
</dbReference>
<keyword evidence="5 9" id="KW-0784">Thiamine biosynthesis</keyword>
<evidence type="ECO:0000256" key="4">
    <source>
        <dbReference type="ARBA" id="ARBA00022842"/>
    </source>
</evidence>
<evidence type="ECO:0000256" key="6">
    <source>
        <dbReference type="ARBA" id="ARBA00047334"/>
    </source>
</evidence>
<sequence length="219" mass="23570">MSSDGRFQLHMITDGMRQADELGLIVEKALRGGADTIQLRYKSAPALDLYSLGQRIKPIVDSFGANLLINDRIDVALALDADGVHLAGKSLPVDVTRHITGERFLLGCSVHSVEEARTAEQKGASYITFGHIFPTSSKPGLPPQGIEGLRKVVESVEIPVLAIGGITIQNIDQVLSTGCAGIAAIGAISHEQNPELAASLLRSRMNDSKYKPRFSFPRK</sequence>
<evidence type="ECO:0000256" key="2">
    <source>
        <dbReference type="ARBA" id="ARBA00022679"/>
    </source>
</evidence>
<dbReference type="GO" id="GO:0005737">
    <property type="term" value="C:cytoplasm"/>
    <property type="evidence" value="ECO:0007669"/>
    <property type="project" value="TreeGrafter"/>
</dbReference>
<dbReference type="InterPro" id="IPR022998">
    <property type="entry name" value="ThiamineP_synth_TenI"/>
</dbReference>
<dbReference type="Pfam" id="PF02581">
    <property type="entry name" value="TMP-TENI"/>
    <property type="match status" value="1"/>
</dbReference>
<evidence type="ECO:0000256" key="3">
    <source>
        <dbReference type="ARBA" id="ARBA00022723"/>
    </source>
</evidence>
<dbReference type="GO" id="GO:0000287">
    <property type="term" value="F:magnesium ion binding"/>
    <property type="evidence" value="ECO:0007669"/>
    <property type="project" value="UniProtKB-UniRule"/>
</dbReference>
<dbReference type="InterPro" id="IPR036206">
    <property type="entry name" value="ThiamineP_synth_sf"/>
</dbReference>
<feature type="binding site" evidence="9">
    <location>
        <position position="71"/>
    </location>
    <ligand>
        <name>Mg(2+)</name>
        <dbReference type="ChEBI" id="CHEBI:18420"/>
    </ligand>
</feature>
<comment type="cofactor">
    <cofactor evidence="9">
        <name>Mg(2+)</name>
        <dbReference type="ChEBI" id="CHEBI:18420"/>
    </cofactor>
    <text evidence="9">Binds 1 Mg(2+) ion per subunit.</text>
</comment>
<evidence type="ECO:0000256" key="10">
    <source>
        <dbReference type="RuleBase" id="RU003826"/>
    </source>
</evidence>
<feature type="binding site" evidence="9">
    <location>
        <position position="70"/>
    </location>
    <ligand>
        <name>4-amino-2-methyl-5-(diphosphooxymethyl)pyrimidine</name>
        <dbReference type="ChEBI" id="CHEBI:57841"/>
    </ligand>
</feature>
<comment type="catalytic activity">
    <reaction evidence="6 9 10">
        <text>4-methyl-5-(2-phosphooxyethyl)-thiazole + 4-amino-2-methyl-5-(diphosphooxymethyl)pyrimidine + H(+) = thiamine phosphate + diphosphate</text>
        <dbReference type="Rhea" id="RHEA:22328"/>
        <dbReference type="ChEBI" id="CHEBI:15378"/>
        <dbReference type="ChEBI" id="CHEBI:33019"/>
        <dbReference type="ChEBI" id="CHEBI:37575"/>
        <dbReference type="ChEBI" id="CHEBI:57841"/>
        <dbReference type="ChEBI" id="CHEBI:58296"/>
        <dbReference type="EC" id="2.5.1.3"/>
    </reaction>
</comment>
<dbReference type="NCBIfam" id="TIGR00693">
    <property type="entry name" value="thiE"/>
    <property type="match status" value="1"/>
</dbReference>
<dbReference type="OrthoDB" id="9815348at2"/>
<comment type="function">
    <text evidence="9">Condenses 4-methyl-5-(beta-hydroxyethyl)thiazole monophosphate (THZ-P) and 2-methyl-4-amino-5-hydroxymethyl pyrimidine pyrophosphate (HMP-PP) to form thiamine monophosphate (TMP).</text>
</comment>
<feature type="binding site" evidence="9">
    <location>
        <position position="165"/>
    </location>
    <ligand>
        <name>2-[(2R,5Z)-2-carboxy-4-methylthiazol-5(2H)-ylidene]ethyl phosphate</name>
        <dbReference type="ChEBI" id="CHEBI:62899"/>
    </ligand>
</feature>
<evidence type="ECO:0000256" key="1">
    <source>
        <dbReference type="ARBA" id="ARBA00005165"/>
    </source>
</evidence>
<dbReference type="RefSeq" id="WP_096181595.1">
    <property type="nucleotide sequence ID" value="NZ_BDUF01000033.1"/>
</dbReference>
<dbReference type="FunFam" id="3.20.20.70:FF:000096">
    <property type="entry name" value="Thiamine-phosphate synthase"/>
    <property type="match status" value="1"/>
</dbReference>
<protein>
    <recommendedName>
        <fullName evidence="9">Thiamine-phosphate synthase</fullName>
        <shortName evidence="9">TP synthase</shortName>
        <shortName evidence="9">TPS</shortName>
        <ecNumber evidence="9">2.5.1.3</ecNumber>
    </recommendedName>
    <alternativeName>
        <fullName evidence="9">Thiamine-phosphate pyrophosphorylase</fullName>
        <shortName evidence="9">TMP pyrophosphorylase</shortName>
        <shortName evidence="9">TMP-PPase</shortName>
    </alternativeName>
</protein>
<comment type="pathway">
    <text evidence="1 9 11">Cofactor biosynthesis; thiamine diphosphate biosynthesis; thiamine phosphate from 4-amino-2-methyl-5-diphosphomethylpyrimidine and 4-methyl-5-(2-phosphoethyl)-thiazole: step 1/1.</text>
</comment>
<feature type="binding site" evidence="9">
    <location>
        <position position="109"/>
    </location>
    <ligand>
        <name>4-amino-2-methyl-5-(diphosphooxymethyl)pyrimidine</name>
        <dbReference type="ChEBI" id="CHEBI:57841"/>
    </ligand>
</feature>
<dbReference type="CDD" id="cd00564">
    <property type="entry name" value="TMP_TenI"/>
    <property type="match status" value="1"/>
</dbReference>
<evidence type="ECO:0000313" key="13">
    <source>
        <dbReference type="EMBL" id="GAX89896.1"/>
    </source>
</evidence>
<comment type="catalytic activity">
    <reaction evidence="7 9 10">
        <text>2-(2-carboxy-4-methylthiazol-5-yl)ethyl phosphate + 4-amino-2-methyl-5-(diphosphooxymethyl)pyrimidine + 2 H(+) = thiamine phosphate + CO2 + diphosphate</text>
        <dbReference type="Rhea" id="RHEA:47848"/>
        <dbReference type="ChEBI" id="CHEBI:15378"/>
        <dbReference type="ChEBI" id="CHEBI:16526"/>
        <dbReference type="ChEBI" id="CHEBI:33019"/>
        <dbReference type="ChEBI" id="CHEBI:37575"/>
        <dbReference type="ChEBI" id="CHEBI:57841"/>
        <dbReference type="ChEBI" id="CHEBI:62890"/>
        <dbReference type="EC" id="2.5.1.3"/>
    </reaction>
</comment>
<dbReference type="UniPathway" id="UPA00060">
    <property type="reaction ID" value="UER00141"/>
</dbReference>
<feature type="domain" description="Thiamine phosphate synthase/TenI" evidence="12">
    <location>
        <begin position="9"/>
        <end position="188"/>
    </location>
</feature>
<dbReference type="HAMAP" id="MF_00097">
    <property type="entry name" value="TMP_synthase"/>
    <property type="match status" value="1"/>
</dbReference>
<keyword evidence="4 9" id="KW-0460">Magnesium</keyword>
<evidence type="ECO:0000256" key="7">
    <source>
        <dbReference type="ARBA" id="ARBA00047851"/>
    </source>
</evidence>
<dbReference type="GO" id="GO:0004789">
    <property type="term" value="F:thiamine-phosphate diphosphorylase activity"/>
    <property type="evidence" value="ECO:0007669"/>
    <property type="project" value="UniProtKB-UniRule"/>
</dbReference>
<comment type="similarity">
    <text evidence="9 10">Belongs to the thiamine-phosphate synthase family.</text>
</comment>
<dbReference type="InterPro" id="IPR034291">
    <property type="entry name" value="TMP_synthase"/>
</dbReference>
<dbReference type="PANTHER" id="PTHR20857:SF15">
    <property type="entry name" value="THIAMINE-PHOSPHATE SYNTHASE"/>
    <property type="match status" value="1"/>
</dbReference>
<name>A0A292YL50_9BACL</name>
<dbReference type="EC" id="2.5.1.3" evidence="9"/>
<reference evidence="14" key="1">
    <citation type="submission" date="2017-07" db="EMBL/GenBank/DDBJ databases">
        <title>Draft genome sequence of Effusibacillus lacus strain skLN1.</title>
        <authorList>
            <person name="Watanabe M."/>
            <person name="Kojima H."/>
            <person name="Fukui M."/>
        </authorList>
    </citation>
    <scope>NUCLEOTIDE SEQUENCE [LARGE SCALE GENOMIC DNA]</scope>
    <source>
        <strain evidence="14">skLN1</strain>
    </source>
</reference>
<evidence type="ECO:0000256" key="5">
    <source>
        <dbReference type="ARBA" id="ARBA00022977"/>
    </source>
</evidence>
<proteinExistence type="inferred from homology"/>
<feature type="binding site" evidence="9">
    <location>
        <begin position="135"/>
        <end position="137"/>
    </location>
    <ligand>
        <name>2-[(2R,5Z)-2-carboxy-4-methylthiazol-5(2H)-ylidene]ethyl phosphate</name>
        <dbReference type="ChEBI" id="CHEBI:62899"/>
    </ligand>
</feature>
<dbReference type="Proteomes" id="UP000217785">
    <property type="component" value="Unassembled WGS sequence"/>
</dbReference>
<accession>A0A292YL50</accession>
<feature type="binding site" evidence="9">
    <location>
        <begin position="38"/>
        <end position="42"/>
    </location>
    <ligand>
        <name>4-amino-2-methyl-5-(diphosphooxymethyl)pyrimidine</name>
        <dbReference type="ChEBI" id="CHEBI:57841"/>
    </ligand>
</feature>
<evidence type="ECO:0000313" key="14">
    <source>
        <dbReference type="Proteomes" id="UP000217785"/>
    </source>
</evidence>
<evidence type="ECO:0000256" key="8">
    <source>
        <dbReference type="ARBA" id="ARBA00047883"/>
    </source>
</evidence>